<evidence type="ECO:0000256" key="1">
    <source>
        <dbReference type="SAM" id="Phobius"/>
    </source>
</evidence>
<keyword evidence="1" id="KW-0472">Membrane</keyword>
<keyword evidence="1" id="KW-0812">Transmembrane</keyword>
<proteinExistence type="predicted"/>
<feature type="transmembrane region" description="Helical" evidence="1">
    <location>
        <begin position="42"/>
        <end position="63"/>
    </location>
</feature>
<dbReference type="RefSeq" id="WP_037923659.1">
    <property type="nucleotide sequence ID" value="NZ_CP054599.1"/>
</dbReference>
<dbReference type="GeneID" id="68869320"/>
<protein>
    <submittedName>
        <fullName evidence="2">Uncharacterized protein</fullName>
    </submittedName>
</protein>
<dbReference type="Pfam" id="PF19865">
    <property type="entry name" value="DUF6338"/>
    <property type="match status" value="1"/>
</dbReference>
<evidence type="ECO:0000313" key="3">
    <source>
        <dbReference type="Proteomes" id="UP000027746"/>
    </source>
</evidence>
<feature type="transmembrane region" description="Helical" evidence="1">
    <location>
        <begin position="75"/>
        <end position="97"/>
    </location>
</feature>
<accession>A0A073J303</accession>
<dbReference type="Proteomes" id="UP000027746">
    <property type="component" value="Unassembled WGS sequence"/>
</dbReference>
<gene>
    <name evidence="2" type="ORF">SUH3_13490</name>
</gene>
<keyword evidence="1" id="KW-1133">Transmembrane helix</keyword>
<evidence type="ECO:0000313" key="2">
    <source>
        <dbReference type="EMBL" id="KEJ96369.1"/>
    </source>
</evidence>
<name>A0A073J303_9RHOB</name>
<organism evidence="2 3">
    <name type="scientific">Pseudosulfitobacter pseudonitzschiae</name>
    <dbReference type="NCBI Taxonomy" id="1402135"/>
    <lineage>
        <taxon>Bacteria</taxon>
        <taxon>Pseudomonadati</taxon>
        <taxon>Pseudomonadota</taxon>
        <taxon>Alphaproteobacteria</taxon>
        <taxon>Rhodobacterales</taxon>
        <taxon>Roseobacteraceae</taxon>
        <taxon>Pseudosulfitobacter</taxon>
    </lineage>
</organism>
<dbReference type="EMBL" id="JAMD01000003">
    <property type="protein sequence ID" value="KEJ96369.1"/>
    <property type="molecule type" value="Genomic_DNA"/>
</dbReference>
<dbReference type="InterPro" id="IPR045919">
    <property type="entry name" value="DUF6338"/>
</dbReference>
<sequence>MSSLLNPATFEFFATYLLAGYVIIIVRSRFVSTQRPATSDVLVEAVIFSLINQLLFRFLLWLAPARWEEVLGTQTLFFTQVLLLPGILGALFGYNLSKGWNEAFWRRLSLPIARPSQRAYDFAFSEDREVGFVIVTFGDGSQVFGLFGEHSLAASDAEHGDIYLERIYDVSEDGQWQETTPPRSALMSLKDMKSIEFLTNEDTDD</sequence>
<dbReference type="AlphaFoldDB" id="A0A073J303"/>
<keyword evidence="3" id="KW-1185">Reference proteome</keyword>
<feature type="transmembrane region" description="Helical" evidence="1">
    <location>
        <begin position="12"/>
        <end position="30"/>
    </location>
</feature>
<dbReference type="OrthoDB" id="7851202at2"/>
<reference evidence="2 3" key="1">
    <citation type="submission" date="2014-01" db="EMBL/GenBank/DDBJ databases">
        <title>Sulfitobacter sp. H3 (MCCC 1A00686) Genome Sequencing.</title>
        <authorList>
            <person name="Lai Q."/>
            <person name="Hong Z."/>
        </authorList>
    </citation>
    <scope>NUCLEOTIDE SEQUENCE [LARGE SCALE GENOMIC DNA]</scope>
    <source>
        <strain evidence="2 3">H3</strain>
    </source>
</reference>
<comment type="caution">
    <text evidence="2">The sequence shown here is derived from an EMBL/GenBank/DDBJ whole genome shotgun (WGS) entry which is preliminary data.</text>
</comment>